<accession>A0ABU6QKY5</accession>
<comment type="similarity">
    <text evidence="1">Belongs to the peptidase C48 family.</text>
</comment>
<organism evidence="5 6">
    <name type="scientific">Stylosanthes scabra</name>
    <dbReference type="NCBI Taxonomy" id="79078"/>
    <lineage>
        <taxon>Eukaryota</taxon>
        <taxon>Viridiplantae</taxon>
        <taxon>Streptophyta</taxon>
        <taxon>Embryophyta</taxon>
        <taxon>Tracheophyta</taxon>
        <taxon>Spermatophyta</taxon>
        <taxon>Magnoliopsida</taxon>
        <taxon>eudicotyledons</taxon>
        <taxon>Gunneridae</taxon>
        <taxon>Pentapetalae</taxon>
        <taxon>rosids</taxon>
        <taxon>fabids</taxon>
        <taxon>Fabales</taxon>
        <taxon>Fabaceae</taxon>
        <taxon>Papilionoideae</taxon>
        <taxon>50 kb inversion clade</taxon>
        <taxon>dalbergioids sensu lato</taxon>
        <taxon>Dalbergieae</taxon>
        <taxon>Pterocarpus clade</taxon>
        <taxon>Stylosanthes</taxon>
    </lineage>
</organism>
<keyword evidence="2" id="KW-0645">Protease</keyword>
<gene>
    <name evidence="5" type="ORF">PIB30_059765</name>
</gene>
<evidence type="ECO:0000313" key="5">
    <source>
        <dbReference type="EMBL" id="MED6112226.1"/>
    </source>
</evidence>
<protein>
    <recommendedName>
        <fullName evidence="4">Ubiquitin-like protease family profile domain-containing protein</fullName>
    </recommendedName>
</protein>
<dbReference type="InterPro" id="IPR003653">
    <property type="entry name" value="Peptidase_C48_C"/>
</dbReference>
<dbReference type="InterPro" id="IPR038765">
    <property type="entry name" value="Papain-like_cys_pep_sf"/>
</dbReference>
<reference evidence="5 6" key="1">
    <citation type="journal article" date="2023" name="Plants (Basel)">
        <title>Bridging the Gap: Combining Genomics and Transcriptomics Approaches to Understand Stylosanthes scabra, an Orphan Legume from the Brazilian Caatinga.</title>
        <authorList>
            <person name="Ferreira-Neto J.R.C."/>
            <person name="da Silva M.D."/>
            <person name="Binneck E."/>
            <person name="de Melo N.F."/>
            <person name="da Silva R.H."/>
            <person name="de Melo A.L.T.M."/>
            <person name="Pandolfi V."/>
            <person name="Bustamante F.O."/>
            <person name="Brasileiro-Vidal A.C."/>
            <person name="Benko-Iseppon A.M."/>
        </authorList>
    </citation>
    <scope>NUCLEOTIDE SEQUENCE [LARGE SCALE GENOMIC DNA]</scope>
    <source>
        <tissue evidence="5">Leaves</tissue>
    </source>
</reference>
<proteinExistence type="inferred from homology"/>
<feature type="domain" description="Ubiquitin-like protease family profile" evidence="4">
    <location>
        <begin position="122"/>
        <end position="209"/>
    </location>
</feature>
<evidence type="ECO:0000256" key="3">
    <source>
        <dbReference type="ARBA" id="ARBA00022801"/>
    </source>
</evidence>
<dbReference type="Proteomes" id="UP001341840">
    <property type="component" value="Unassembled WGS sequence"/>
</dbReference>
<evidence type="ECO:0000256" key="2">
    <source>
        <dbReference type="ARBA" id="ARBA00022670"/>
    </source>
</evidence>
<sequence length="256" mass="28745">MSLEFRLSNSIDMAGVQLAVAAYVFSSDMMGSEVLVDADMCRCDKTTLRSLLPKAKVLDDVSPSHAHHHDSSHCTSLQVVHAHESTTIMQAVVEGCHLSAGTLARIRHVYMRSLVDEVQRLAGHWYLMIIDVPRKKLVYLDSLQNGNELEKQKEYMEKVALELESTTVEQNWLSGPGKKRPRFSTFEFEFPACPQQEPESMDCGICVTQWMVREAMFAHCRVESVGPKTRIKLAVDLVLKPHNALAKDVVIKALAH</sequence>
<keyword evidence="6" id="KW-1185">Reference proteome</keyword>
<evidence type="ECO:0000256" key="1">
    <source>
        <dbReference type="ARBA" id="ARBA00005234"/>
    </source>
</evidence>
<comment type="caution">
    <text evidence="5">The sequence shown here is derived from an EMBL/GenBank/DDBJ whole genome shotgun (WGS) entry which is preliminary data.</text>
</comment>
<evidence type="ECO:0000313" key="6">
    <source>
        <dbReference type="Proteomes" id="UP001341840"/>
    </source>
</evidence>
<dbReference type="Gene3D" id="3.40.395.10">
    <property type="entry name" value="Adenoviral Proteinase, Chain A"/>
    <property type="match status" value="1"/>
</dbReference>
<name>A0ABU6QKY5_9FABA</name>
<dbReference type="SUPFAM" id="SSF54001">
    <property type="entry name" value="Cysteine proteinases"/>
    <property type="match status" value="1"/>
</dbReference>
<evidence type="ECO:0000259" key="4">
    <source>
        <dbReference type="Pfam" id="PF02902"/>
    </source>
</evidence>
<dbReference type="EMBL" id="JASCZI010000519">
    <property type="protein sequence ID" value="MED6112226.1"/>
    <property type="molecule type" value="Genomic_DNA"/>
</dbReference>
<dbReference type="Pfam" id="PF02902">
    <property type="entry name" value="Peptidase_C48"/>
    <property type="match status" value="1"/>
</dbReference>
<keyword evidence="3" id="KW-0378">Hydrolase</keyword>